<dbReference type="EMBL" id="AMCI01001468">
    <property type="protein sequence ID" value="EJX05441.1"/>
    <property type="molecule type" value="Genomic_DNA"/>
</dbReference>
<dbReference type="GO" id="GO:0016020">
    <property type="term" value="C:membrane"/>
    <property type="evidence" value="ECO:0007669"/>
    <property type="project" value="UniProtKB-SubCell"/>
</dbReference>
<dbReference type="GO" id="GO:0030178">
    <property type="term" value="P:negative regulation of Wnt signaling pathway"/>
    <property type="evidence" value="ECO:0007669"/>
    <property type="project" value="InterPro"/>
</dbReference>
<dbReference type="PANTHER" id="PTHR31120:SF6">
    <property type="entry name" value="METALLOPROTEASE TIKI HOMOLOG"/>
    <property type="match status" value="1"/>
</dbReference>
<keyword evidence="4" id="KW-0645">Protease</keyword>
<keyword evidence="10" id="KW-0482">Metalloprotease</keyword>
<evidence type="ECO:0000256" key="8">
    <source>
        <dbReference type="ARBA" id="ARBA00022801"/>
    </source>
</evidence>
<evidence type="ECO:0000256" key="11">
    <source>
        <dbReference type="ARBA" id="ARBA00023136"/>
    </source>
</evidence>
<comment type="caution">
    <text evidence="13">The sequence shown here is derived from an EMBL/GenBank/DDBJ whole genome shotgun (WGS) entry which is preliminary data.</text>
</comment>
<dbReference type="InterPro" id="IPR002816">
    <property type="entry name" value="TraB/PrgY/GumN_fam"/>
</dbReference>
<evidence type="ECO:0000256" key="6">
    <source>
        <dbReference type="ARBA" id="ARBA00022723"/>
    </source>
</evidence>
<keyword evidence="9" id="KW-1133">Transmembrane helix</keyword>
<evidence type="ECO:0000256" key="2">
    <source>
        <dbReference type="ARBA" id="ARBA00001941"/>
    </source>
</evidence>
<evidence type="ECO:0000256" key="9">
    <source>
        <dbReference type="ARBA" id="ARBA00022989"/>
    </source>
</evidence>
<evidence type="ECO:0000313" key="13">
    <source>
        <dbReference type="EMBL" id="EJX05441.1"/>
    </source>
</evidence>
<evidence type="ECO:0000256" key="1">
    <source>
        <dbReference type="ARBA" id="ARBA00001936"/>
    </source>
</evidence>
<dbReference type="GO" id="GO:0006508">
    <property type="term" value="P:proteolysis"/>
    <property type="evidence" value="ECO:0007669"/>
    <property type="project" value="UniProtKB-KW"/>
</dbReference>
<dbReference type="GO" id="GO:0046872">
    <property type="term" value="F:metal ion binding"/>
    <property type="evidence" value="ECO:0007669"/>
    <property type="project" value="UniProtKB-KW"/>
</dbReference>
<sequence>MKQRVLLLFLSVLFVCSASAQLLWKVEGKDLAKPSYIMGTQHLAKQSFVDSVPGLRDAFAVCEQVYGELSHDALTDPVAVQRMQLAMMLPGEQTIDQVLSADEMARLNAFMTQWMGADFSNPMLQPMKRMTPAALNAQFQLLMGIKMGLC</sequence>
<dbReference type="CDD" id="cd14789">
    <property type="entry name" value="Tiki"/>
    <property type="match status" value="1"/>
</dbReference>
<dbReference type="InterPro" id="IPR040230">
    <property type="entry name" value="TIKI1/2-like"/>
</dbReference>
<comment type="cofactor">
    <cofactor evidence="2">
        <name>Co(2+)</name>
        <dbReference type="ChEBI" id="CHEBI:48828"/>
    </cofactor>
</comment>
<keyword evidence="5" id="KW-0812">Transmembrane</keyword>
<keyword evidence="6" id="KW-0479">Metal-binding</keyword>
<dbReference type="GO" id="GO:0004222">
    <property type="term" value="F:metalloendopeptidase activity"/>
    <property type="evidence" value="ECO:0007669"/>
    <property type="project" value="TreeGrafter"/>
</dbReference>
<name>J9CYU9_9ZZZZ</name>
<evidence type="ECO:0000256" key="4">
    <source>
        <dbReference type="ARBA" id="ARBA00022670"/>
    </source>
</evidence>
<evidence type="ECO:0000256" key="10">
    <source>
        <dbReference type="ARBA" id="ARBA00023049"/>
    </source>
</evidence>
<comment type="cofactor">
    <cofactor evidence="1">
        <name>Mn(2+)</name>
        <dbReference type="ChEBI" id="CHEBI:29035"/>
    </cofactor>
</comment>
<protein>
    <submittedName>
        <fullName evidence="13">GumN protein</fullName>
    </submittedName>
</protein>
<proteinExistence type="predicted"/>
<accession>J9CYU9</accession>
<keyword evidence="12" id="KW-0325">Glycoprotein</keyword>
<evidence type="ECO:0000256" key="7">
    <source>
        <dbReference type="ARBA" id="ARBA00022729"/>
    </source>
</evidence>
<gene>
    <name evidence="13" type="ORF">EVA_06449</name>
</gene>
<keyword evidence="7" id="KW-0732">Signal</keyword>
<organism evidence="13">
    <name type="scientific">gut metagenome</name>
    <dbReference type="NCBI Taxonomy" id="749906"/>
    <lineage>
        <taxon>unclassified sequences</taxon>
        <taxon>metagenomes</taxon>
        <taxon>organismal metagenomes</taxon>
    </lineage>
</organism>
<keyword evidence="8" id="KW-0378">Hydrolase</keyword>
<dbReference type="AlphaFoldDB" id="J9CYU9"/>
<keyword evidence="11" id="KW-0472">Membrane</keyword>
<evidence type="ECO:0000256" key="3">
    <source>
        <dbReference type="ARBA" id="ARBA00004479"/>
    </source>
</evidence>
<reference evidence="13" key="1">
    <citation type="journal article" date="2012" name="PLoS ONE">
        <title>Gene sets for utilization of primary and secondary nutrition supplies in the distal gut of endangered iberian lynx.</title>
        <authorList>
            <person name="Alcaide M."/>
            <person name="Messina E."/>
            <person name="Richter M."/>
            <person name="Bargiela R."/>
            <person name="Peplies J."/>
            <person name="Huws S.A."/>
            <person name="Newbold C.J."/>
            <person name="Golyshin P.N."/>
            <person name="Simon M.A."/>
            <person name="Lopez G."/>
            <person name="Yakimov M.M."/>
            <person name="Ferrer M."/>
        </authorList>
    </citation>
    <scope>NUCLEOTIDE SEQUENCE</scope>
</reference>
<comment type="subcellular location">
    <subcellularLocation>
        <location evidence="3">Membrane</location>
        <topology evidence="3">Single-pass type I membrane protein</topology>
    </subcellularLocation>
</comment>
<evidence type="ECO:0000256" key="5">
    <source>
        <dbReference type="ARBA" id="ARBA00022692"/>
    </source>
</evidence>
<dbReference type="PANTHER" id="PTHR31120">
    <property type="entry name" value="METALLOPROTEASE TIKI"/>
    <property type="match status" value="1"/>
</dbReference>
<evidence type="ECO:0000256" key="12">
    <source>
        <dbReference type="ARBA" id="ARBA00023180"/>
    </source>
</evidence>
<dbReference type="Pfam" id="PF01963">
    <property type="entry name" value="TraB_PrgY_gumN"/>
    <property type="match status" value="1"/>
</dbReference>